<gene>
    <name evidence="7" type="ORF">UX67_C0030G0014</name>
</gene>
<feature type="transmembrane region" description="Helical" evidence="6">
    <location>
        <begin position="57"/>
        <end position="78"/>
    </location>
</feature>
<dbReference type="PANTHER" id="PTHR42709">
    <property type="entry name" value="ALKALINE PHOSPHATASE LIKE PROTEIN"/>
    <property type="match status" value="1"/>
</dbReference>
<keyword evidence="4 6" id="KW-1133">Transmembrane helix</keyword>
<keyword evidence="5 6" id="KW-0472">Membrane</keyword>
<comment type="subcellular location">
    <subcellularLocation>
        <location evidence="1">Cell membrane</location>
        <topology evidence="1">Multi-pass membrane protein</topology>
    </subcellularLocation>
</comment>
<dbReference type="Proteomes" id="UP000034831">
    <property type="component" value="Unassembled WGS sequence"/>
</dbReference>
<comment type="caution">
    <text evidence="7">The sequence shown here is derived from an EMBL/GenBank/DDBJ whole genome shotgun (WGS) entry which is preliminary data.</text>
</comment>
<keyword evidence="2" id="KW-1003">Cell membrane</keyword>
<dbReference type="AlphaFoldDB" id="A0A0G1QRW4"/>
<name>A0A0G1QRW4_9BACT</name>
<reference evidence="7 8" key="1">
    <citation type="journal article" date="2015" name="Nature">
        <title>rRNA introns, odd ribosomes, and small enigmatic genomes across a large radiation of phyla.</title>
        <authorList>
            <person name="Brown C.T."/>
            <person name="Hug L.A."/>
            <person name="Thomas B.C."/>
            <person name="Sharon I."/>
            <person name="Castelle C.J."/>
            <person name="Singh A."/>
            <person name="Wilkins M.J."/>
            <person name="Williams K.H."/>
            <person name="Banfield J.F."/>
        </authorList>
    </citation>
    <scope>NUCLEOTIDE SEQUENCE [LARGE SCALE GENOMIC DNA]</scope>
</reference>
<feature type="transmembrane region" description="Helical" evidence="6">
    <location>
        <begin position="12"/>
        <end position="37"/>
    </location>
</feature>
<evidence type="ECO:0000256" key="6">
    <source>
        <dbReference type="SAM" id="Phobius"/>
    </source>
</evidence>
<evidence type="ECO:0000313" key="7">
    <source>
        <dbReference type="EMBL" id="KKU47736.1"/>
    </source>
</evidence>
<evidence type="ECO:0000256" key="4">
    <source>
        <dbReference type="ARBA" id="ARBA00022989"/>
    </source>
</evidence>
<evidence type="ECO:0000313" key="8">
    <source>
        <dbReference type="Proteomes" id="UP000034831"/>
    </source>
</evidence>
<protein>
    <recommendedName>
        <fullName evidence="9">DedA family protein</fullName>
    </recommendedName>
</protein>
<keyword evidence="3 6" id="KW-0812">Transmembrane</keyword>
<dbReference type="PANTHER" id="PTHR42709:SF6">
    <property type="entry name" value="UNDECAPRENYL PHOSPHATE TRANSPORTER A"/>
    <property type="match status" value="1"/>
</dbReference>
<sequence length="122" mass="13836">MEAITSFFVDNLTSLISTYGVWAVFVLMTAESALIPIPSEITMPFAGFLAGRGILDFWLVVFIGALGNLSGSLLAYWLGYTKGEEWVKFAIRKWGKWLLMREEEYDKAKAWYIKYGQAVTFT</sequence>
<proteinExistence type="predicted"/>
<feature type="non-terminal residue" evidence="7">
    <location>
        <position position="122"/>
    </location>
</feature>
<dbReference type="GO" id="GO:0005886">
    <property type="term" value="C:plasma membrane"/>
    <property type="evidence" value="ECO:0007669"/>
    <property type="project" value="UniProtKB-SubCell"/>
</dbReference>
<evidence type="ECO:0000256" key="3">
    <source>
        <dbReference type="ARBA" id="ARBA00022692"/>
    </source>
</evidence>
<evidence type="ECO:0008006" key="9">
    <source>
        <dbReference type="Google" id="ProtNLM"/>
    </source>
</evidence>
<evidence type="ECO:0000256" key="1">
    <source>
        <dbReference type="ARBA" id="ARBA00004651"/>
    </source>
</evidence>
<accession>A0A0G1QRW4</accession>
<dbReference type="EMBL" id="LCNC01000030">
    <property type="protein sequence ID" value="KKU47736.1"/>
    <property type="molecule type" value="Genomic_DNA"/>
</dbReference>
<evidence type="ECO:0000256" key="2">
    <source>
        <dbReference type="ARBA" id="ARBA00022475"/>
    </source>
</evidence>
<dbReference type="InterPro" id="IPR051311">
    <property type="entry name" value="DedA_domain"/>
</dbReference>
<organism evidence="7 8">
    <name type="scientific">Candidatus Woesebacteria bacterium GW2011_GWF2_46_8</name>
    <dbReference type="NCBI Taxonomy" id="1618604"/>
    <lineage>
        <taxon>Bacteria</taxon>
        <taxon>Candidatus Woeseibacteriota</taxon>
    </lineage>
</organism>
<evidence type="ECO:0000256" key="5">
    <source>
        <dbReference type="ARBA" id="ARBA00023136"/>
    </source>
</evidence>